<evidence type="ECO:0000313" key="2">
    <source>
        <dbReference type="Proteomes" id="UP001060085"/>
    </source>
</evidence>
<organism evidence="1 2">
    <name type="scientific">Catharanthus roseus</name>
    <name type="common">Madagascar periwinkle</name>
    <name type="synonym">Vinca rosea</name>
    <dbReference type="NCBI Taxonomy" id="4058"/>
    <lineage>
        <taxon>Eukaryota</taxon>
        <taxon>Viridiplantae</taxon>
        <taxon>Streptophyta</taxon>
        <taxon>Embryophyta</taxon>
        <taxon>Tracheophyta</taxon>
        <taxon>Spermatophyta</taxon>
        <taxon>Magnoliopsida</taxon>
        <taxon>eudicotyledons</taxon>
        <taxon>Gunneridae</taxon>
        <taxon>Pentapetalae</taxon>
        <taxon>asterids</taxon>
        <taxon>lamiids</taxon>
        <taxon>Gentianales</taxon>
        <taxon>Apocynaceae</taxon>
        <taxon>Rauvolfioideae</taxon>
        <taxon>Vinceae</taxon>
        <taxon>Catharanthinae</taxon>
        <taxon>Catharanthus</taxon>
    </lineage>
</organism>
<sequence>MKEIQERNVDAYIYLMKLDAEKWTLLHDGGHRYGIMTTNISEALNSVLKKARFLRIELKSGEHKVTTYNPREGIYMVKSPIRCVEKMGQEQMLMYRRYIREKRTEKLTNRIFILSCVRTFGGMSLLI</sequence>
<protein>
    <submittedName>
        <fullName evidence="1">Uncharacterized protein</fullName>
    </submittedName>
</protein>
<accession>A0ACC0BTQ3</accession>
<dbReference type="Proteomes" id="UP001060085">
    <property type="component" value="Linkage Group LG02"/>
</dbReference>
<proteinExistence type="predicted"/>
<comment type="caution">
    <text evidence="1">The sequence shown here is derived from an EMBL/GenBank/DDBJ whole genome shotgun (WGS) entry which is preliminary data.</text>
</comment>
<gene>
    <name evidence="1" type="ORF">M9H77_06921</name>
</gene>
<reference evidence="2" key="1">
    <citation type="journal article" date="2023" name="Nat. Plants">
        <title>Single-cell RNA sequencing provides a high-resolution roadmap for understanding the multicellular compartmentation of specialized metabolism.</title>
        <authorList>
            <person name="Sun S."/>
            <person name="Shen X."/>
            <person name="Li Y."/>
            <person name="Li Y."/>
            <person name="Wang S."/>
            <person name="Li R."/>
            <person name="Zhang H."/>
            <person name="Shen G."/>
            <person name="Guo B."/>
            <person name="Wei J."/>
            <person name="Xu J."/>
            <person name="St-Pierre B."/>
            <person name="Chen S."/>
            <person name="Sun C."/>
        </authorList>
    </citation>
    <scope>NUCLEOTIDE SEQUENCE [LARGE SCALE GENOMIC DNA]</scope>
</reference>
<keyword evidence="2" id="KW-1185">Reference proteome</keyword>
<name>A0ACC0BTQ3_CATRO</name>
<dbReference type="EMBL" id="CM044702">
    <property type="protein sequence ID" value="KAI5675971.1"/>
    <property type="molecule type" value="Genomic_DNA"/>
</dbReference>
<evidence type="ECO:0000313" key="1">
    <source>
        <dbReference type="EMBL" id="KAI5675971.1"/>
    </source>
</evidence>